<evidence type="ECO:0000256" key="2">
    <source>
        <dbReference type="ARBA" id="ARBA00007441"/>
    </source>
</evidence>
<organism evidence="7 8">
    <name type="scientific">Uabimicrobium amorphum</name>
    <dbReference type="NCBI Taxonomy" id="2596890"/>
    <lineage>
        <taxon>Bacteria</taxon>
        <taxon>Pseudomonadati</taxon>
        <taxon>Planctomycetota</taxon>
        <taxon>Candidatus Uabimicrobiia</taxon>
        <taxon>Candidatus Uabimicrobiales</taxon>
        <taxon>Candidatus Uabimicrobiaceae</taxon>
        <taxon>Candidatus Uabimicrobium</taxon>
    </lineage>
</organism>
<comment type="similarity">
    <text evidence="2">Belongs to the class-I pyridoxal-phosphate-dependent aminotransferase family.</text>
</comment>
<dbReference type="GO" id="GO:0016212">
    <property type="term" value="F:kynurenine-oxoglutarate transaminase activity"/>
    <property type="evidence" value="ECO:0007669"/>
    <property type="project" value="TreeGrafter"/>
</dbReference>
<evidence type="ECO:0000256" key="5">
    <source>
        <dbReference type="ARBA" id="ARBA00022898"/>
    </source>
</evidence>
<protein>
    <submittedName>
        <fullName evidence="7">Aminotransferase</fullName>
    </submittedName>
</protein>
<dbReference type="GO" id="GO:0030170">
    <property type="term" value="F:pyridoxal phosphate binding"/>
    <property type="evidence" value="ECO:0007669"/>
    <property type="project" value="InterPro"/>
</dbReference>
<dbReference type="Pfam" id="PF00155">
    <property type="entry name" value="Aminotran_1_2"/>
    <property type="match status" value="1"/>
</dbReference>
<gene>
    <name evidence="7" type="ORF">UABAM_00144</name>
</gene>
<dbReference type="EMBL" id="AP019860">
    <property type="protein sequence ID" value="BBM81805.1"/>
    <property type="molecule type" value="Genomic_DNA"/>
</dbReference>
<dbReference type="RefSeq" id="WP_151966071.1">
    <property type="nucleotide sequence ID" value="NZ_AP019860.1"/>
</dbReference>
<dbReference type="Gene3D" id="3.90.1150.10">
    <property type="entry name" value="Aspartate Aminotransferase, domain 1"/>
    <property type="match status" value="1"/>
</dbReference>
<sequence length="391" mass="44271">MLTAKRVSSPQKTIFAQMTALAKEYNAINLGQGFPNMPCASFIKEFAQEGIHKNLNQYAPSSGLPLLTQAIANLYSPQFSNPIDPAKNITVTVGATEAIFATCQAFVEEGDEVILFEPFYDSYPASIKMAGGTPVYIPLTYENDEWVFDRDELEKLFNNNTKLIFINTPHNPCGKIFTTEELSFIAQLCLKYNVLAVCDEVYEYMIFDNNQHQRMANMEGMAEHTITISSAGKTFGVTGWKIGWIIANDKWIQAICEARQWISFSVATPLQYGIAKAIEKAQQNDFFTTMQQEYQQKRDLLINCLQKSNLQVCKPNATYFIMADHSDYNFSDDVAFCEYLTKEVGVTAIPPSFFYSASHRHLAKNYVRFCFCKDEETLANAGKKLEKLHKK</sequence>
<dbReference type="KEGG" id="uam:UABAM_00144"/>
<dbReference type="OrthoDB" id="231967at2"/>
<comment type="cofactor">
    <cofactor evidence="1">
        <name>pyridoxal 5'-phosphate</name>
        <dbReference type="ChEBI" id="CHEBI:597326"/>
    </cofactor>
</comment>
<keyword evidence="4 7" id="KW-0808">Transferase</keyword>
<evidence type="ECO:0000259" key="6">
    <source>
        <dbReference type="Pfam" id="PF00155"/>
    </source>
</evidence>
<dbReference type="SUPFAM" id="SSF53383">
    <property type="entry name" value="PLP-dependent transferases"/>
    <property type="match status" value="1"/>
</dbReference>
<evidence type="ECO:0000313" key="8">
    <source>
        <dbReference type="Proteomes" id="UP000326354"/>
    </source>
</evidence>
<dbReference type="Proteomes" id="UP000326354">
    <property type="component" value="Chromosome"/>
</dbReference>
<dbReference type="InterPro" id="IPR015424">
    <property type="entry name" value="PyrdxlP-dep_Trfase"/>
</dbReference>
<keyword evidence="3 7" id="KW-0032">Aminotransferase</keyword>
<dbReference type="InterPro" id="IPR015422">
    <property type="entry name" value="PyrdxlP-dep_Trfase_small"/>
</dbReference>
<dbReference type="AlphaFoldDB" id="A0A5S9IJK5"/>
<dbReference type="GO" id="GO:0005737">
    <property type="term" value="C:cytoplasm"/>
    <property type="evidence" value="ECO:0007669"/>
    <property type="project" value="TreeGrafter"/>
</dbReference>
<dbReference type="InterPro" id="IPR015421">
    <property type="entry name" value="PyrdxlP-dep_Trfase_major"/>
</dbReference>
<evidence type="ECO:0000256" key="1">
    <source>
        <dbReference type="ARBA" id="ARBA00001933"/>
    </source>
</evidence>
<dbReference type="InterPro" id="IPR004839">
    <property type="entry name" value="Aminotransferase_I/II_large"/>
</dbReference>
<proteinExistence type="inferred from homology"/>
<evidence type="ECO:0000313" key="7">
    <source>
        <dbReference type="EMBL" id="BBM81805.1"/>
    </source>
</evidence>
<accession>A0A5S9IJK5</accession>
<evidence type="ECO:0000256" key="4">
    <source>
        <dbReference type="ARBA" id="ARBA00022679"/>
    </source>
</evidence>
<dbReference type="PANTHER" id="PTHR43807:SF20">
    <property type="entry name" value="FI04487P"/>
    <property type="match status" value="1"/>
</dbReference>
<dbReference type="PANTHER" id="PTHR43807">
    <property type="entry name" value="FI04487P"/>
    <property type="match status" value="1"/>
</dbReference>
<evidence type="ECO:0000256" key="3">
    <source>
        <dbReference type="ARBA" id="ARBA00022576"/>
    </source>
</evidence>
<feature type="domain" description="Aminotransferase class I/classII large" evidence="6">
    <location>
        <begin position="27"/>
        <end position="381"/>
    </location>
</feature>
<dbReference type="Gene3D" id="3.40.640.10">
    <property type="entry name" value="Type I PLP-dependent aspartate aminotransferase-like (Major domain)"/>
    <property type="match status" value="1"/>
</dbReference>
<dbReference type="FunFam" id="3.40.640.10:FF:000024">
    <property type="entry name" value="Kynurenine--oxoglutarate transaminase 3"/>
    <property type="match status" value="1"/>
</dbReference>
<dbReference type="InterPro" id="IPR051326">
    <property type="entry name" value="Kynurenine-oxoglutarate_AT"/>
</dbReference>
<keyword evidence="5" id="KW-0663">Pyridoxal phosphate</keyword>
<name>A0A5S9IJK5_UABAM</name>
<keyword evidence="8" id="KW-1185">Reference proteome</keyword>
<dbReference type="CDD" id="cd00609">
    <property type="entry name" value="AAT_like"/>
    <property type="match status" value="1"/>
</dbReference>
<reference evidence="7 8" key="1">
    <citation type="submission" date="2019-08" db="EMBL/GenBank/DDBJ databases">
        <title>Complete genome sequence of Candidatus Uab amorphum.</title>
        <authorList>
            <person name="Shiratori T."/>
            <person name="Suzuki S."/>
            <person name="Kakizawa Y."/>
            <person name="Ishida K."/>
        </authorList>
    </citation>
    <scope>NUCLEOTIDE SEQUENCE [LARGE SCALE GENOMIC DNA]</scope>
    <source>
        <strain evidence="7 8">SRT547</strain>
    </source>
</reference>